<feature type="domain" description="SD-repeat containing protein B" evidence="7">
    <location>
        <begin position="1829"/>
        <end position="1926"/>
    </location>
</feature>
<evidence type="ECO:0000313" key="9">
    <source>
        <dbReference type="Proteomes" id="UP001596135"/>
    </source>
</evidence>
<dbReference type="NCBIfam" id="TIGR01451">
    <property type="entry name" value="B_ant_repeat"/>
    <property type="match status" value="1"/>
</dbReference>
<dbReference type="PANTHER" id="PTHR23303">
    <property type="entry name" value="CARBOXYPEPTIDASE REGULATORY REGION-CONTAINING"/>
    <property type="match status" value="1"/>
</dbReference>
<dbReference type="SUPFAM" id="SSF117074">
    <property type="entry name" value="Hypothetical protein PA1324"/>
    <property type="match status" value="6"/>
</dbReference>
<feature type="region of interest" description="Disordered" evidence="4">
    <location>
        <begin position="167"/>
        <end position="187"/>
    </location>
</feature>
<evidence type="ECO:0000313" key="8">
    <source>
        <dbReference type="EMBL" id="MFC6042653.1"/>
    </source>
</evidence>
<feature type="domain" description="SD-repeat containing protein B" evidence="7">
    <location>
        <begin position="1707"/>
        <end position="1814"/>
    </location>
</feature>
<dbReference type="InterPro" id="IPR033764">
    <property type="entry name" value="Sdr_B"/>
</dbReference>
<evidence type="ECO:0000256" key="5">
    <source>
        <dbReference type="SAM" id="Phobius"/>
    </source>
</evidence>
<dbReference type="Pfam" id="PF17210">
    <property type="entry name" value="SdrD_B"/>
    <property type="match status" value="5"/>
</dbReference>
<feature type="domain" description="SD-repeat containing protein B" evidence="7">
    <location>
        <begin position="2069"/>
        <end position="2142"/>
    </location>
</feature>
<sequence>MLRTPGARTRPHSRPLDARIGVLAAAALVAAMLTVVPLPQSLTPRADAVAALDISQSMPGNTLIGSETPVTVTARNTGDTTAYNLALTVTVPLGISVSSSDQAPTRSFATTDAGGTPTGTAYVWENLVDIKPTSFYTFHYSLQHETTGPDAWSVNDTVQPVPVRGDVSDDDSVIPQVNPSGGDPVTPVVTDSDHNDSATGSTTLVPILLTKSEPSPENELLRGVHDHQTVYTLSAQSGDEAGVVVTNIEDWLPAGLEFLGCGDVDNSSGVEYPGAGSLIQGTDPGSTCQDPATVETVNADPDGAGPLASGVYTHVVWTVSATFAANETKTLTYVAGIPQRENTTAWPGATPANNGPQAANLDNNTGAYTTQVGDGTTYTNHAVVDASFDSGSGPESASVTADETVQAVDLALQKVVDTPTIEQGGISTWTLRFRSSEYVVDAGITGLGVTDTTPDGTCPIDTVDHGGAGCTSLTSPGPSLAYKTPGGYAYDASTGKTALSWDVSSRTFGPNETGQISFSTVALQKYHNGQNVQANDSWVNTTAFTANAETFRQFGPLGPTDNPVVTDDSSREQAGTAVQFTKDVGVPGDGQQCDDGSAITWDPDLADGVGPGDRVCFRLTAIAPDYLNTGDVSLVDFLPPGFRYESSAPGTDNEVPALEVPAPTVTGTPANGQRVAYSLRGNLDVQPAQTAQVILSAVLDGGSTPDLGTNGTEITNNARYSFQNSNGEVFVVPDSASIGFEEAHVTLTKGISQVTKAADPGNPIDYSPPTDPARDVVAGDQVTYAVTVTNTGERAATDVDVWDLLPRGVSTPTPPDATCAQIDVEDGACSQADGRIEWTVPTLAATGEPGDTVVLHYTWTLPGTVSIAEQWTNHAGVVQYQAADNNGGPFTYVPRDNIDPAGHPSGTWNTDRADDTANVFSPGITLTKSRTTSVDEPGNDPDDQATIGEVITYTLDTRQPAGTSVDNYRLEDDLVGTGQTLVPGSVRAAAVTATPPGSPCTYPTPLPAHPEFENGNGILVTDTGIVTPADTDACLRLTFQAVVEDVPDDPGEPLNTRPNSVTNTADLTYDVDVDNDGTVDGSGDVHASVDTQVVEPDIAIDKRSTNTSAAQPGSTVTYQLVVTNNSGTAVSRAHDMVVTDDFGTIPTSGVIAGGNPDNGNVAGTTITWNATTTPALLGLDPGESVTLSYTIRLNTGLDAGTTFTNGARVTTTSLTGTPAGERSGRDAGGCSDAGTCPGYVDTDSVTLEVAGPSITKDTTTPLVTVGDTARYVVRATFGAGLNFGPSRVVDDLAGGDTTFVRTVSVDCANCSAAELAQIDTPEDNNTDVTDTPTWELGDLPAVSYARVYVITYDARVEEQSPTAPQAGDSLTNTATLSYTTNPADTQSDDATIEIAEPSVTLVKNVQTNIDTGFRHTTAGTPARGETGGTVTYRLTLTNGSTNWPAYDVHVEDEPDTVRTTSCAADTAVPPQVSVPTGGITAGSNYSVEDGTLSNAGDWCLGFDIPVILPGQSVTITYTLDVAADFPLTSLQSGPELVNTATITQYFGLPTADRAGNPDVRDYPQPGDTGITDDGHVNLDGGRLGDLVWLDLDRDGTQDPGEPGIPGVDVTVTWAGPNNDTDYTDGDEVVYNRTTDANGLWYTDDTDDPDTLLPAGNYRVEVDTSTLPPGLVNVFDPDGTAPTNRSEVNLPDAAENLDQDFGYDGDLSLGDTVWFDIDRSGTQEADEPGINGATVSLLWAGFDGDFSTTADNVAFPDTVTATVGADRGRYTFDQLPSGDFRVTVGSGAGVGLQPTYDYDDGTDDPDGVAVRTLTTASVTDVDFGYAGTGRVGDTVWFDTDANGVQAADEPGISQVDVAVHWAGFDNTFGNADDITVTRTTNALGRYGVNGIPAGQVRVTVVPGTLPGGLTATYDRDGTTVSPDGDTTVTLPAGGSILDIDFGYRGVRTVGDLVWLDVDGDGNGPDSTTGADPTEPGIAGQRVRVVWAGRDGDLSTAADNVVLGAVDTGVDGRWTVDGVPTGTVSATLVGAPANTLRVSHDNEGALDGVGIATVGASDNLTYDFGLAGTGSLGDTVWLDFNRDGVVGPGEPRLPDVDVQVTWAGFDGDLATAGDNVDFGTYTTDADGLYLAEDLPPGRYRATVDPGTLPGGVVPAYDLDGISSPNTAQRVLAQAENARDVDFGYAGEGRIGDFVWWDLNGDGVQDPTEPGLTDVGVTLDWAGFDGVFGNADDGRLTTATGPEGGYLFTGLPAGDYRVTVTQADLPEGVHPTADPDGGDDSTSALTLAGGASNLDQDFGYVGDSEIGDLVWRDTNRDGTRQADEKALKGVGITVRYLGPDGVEDTDDDVVIQQVTGNPPRTEARARGGEPTGDDPFYLVEGLAPGKYAVTLDGDTVKAPDAPISDLDGGNPTITHLTLTDDPELDADFAVFQNDVPTFDGGGAAGAGISVECDGSVRLDPFAFVTDANGDRLRVVKGSIEVPADVVASLNDNGRLVVSTSGEEDFTVRYQVADGRGGVVDVAIPVEVTTECAGGDDGGLPGSGSDVAPWMVGLGVGLVLVGAGALVLGLRRRRQA</sequence>
<reference evidence="9" key="1">
    <citation type="journal article" date="2019" name="Int. J. Syst. Evol. Microbiol.">
        <title>The Global Catalogue of Microorganisms (GCM) 10K type strain sequencing project: providing services to taxonomists for standard genome sequencing and annotation.</title>
        <authorList>
            <consortium name="The Broad Institute Genomics Platform"/>
            <consortium name="The Broad Institute Genome Sequencing Center for Infectious Disease"/>
            <person name="Wu L."/>
            <person name="Ma J."/>
        </authorList>
    </citation>
    <scope>NUCLEOTIDE SEQUENCE [LARGE SCALE GENOMIC DNA]</scope>
    <source>
        <strain evidence="9">CCUG 54522</strain>
    </source>
</reference>
<comment type="subcellular location">
    <subcellularLocation>
        <location evidence="1">Secreted</location>
    </subcellularLocation>
</comment>
<comment type="caution">
    <text evidence="8">The sequence shown here is derived from an EMBL/GenBank/DDBJ whole genome shotgun (WGS) entry which is preliminary data.</text>
</comment>
<organism evidence="8 9">
    <name type="scientific">Nocardioides hankookensis</name>
    <dbReference type="NCBI Taxonomy" id="443157"/>
    <lineage>
        <taxon>Bacteria</taxon>
        <taxon>Bacillati</taxon>
        <taxon>Actinomycetota</taxon>
        <taxon>Actinomycetes</taxon>
        <taxon>Propionibacteriales</taxon>
        <taxon>Nocardioidaceae</taxon>
        <taxon>Nocardioides</taxon>
    </lineage>
</organism>
<dbReference type="InterPro" id="IPR051417">
    <property type="entry name" value="SDr/BOS_complex"/>
</dbReference>
<dbReference type="Gene3D" id="2.60.40.740">
    <property type="match status" value="2"/>
</dbReference>
<keyword evidence="3" id="KW-0732">Signal</keyword>
<evidence type="ECO:0000259" key="7">
    <source>
        <dbReference type="Pfam" id="PF17210"/>
    </source>
</evidence>
<feature type="domain" description="DUF11" evidence="6">
    <location>
        <begin position="1097"/>
        <end position="1212"/>
    </location>
</feature>
<dbReference type="InterPro" id="IPR013783">
    <property type="entry name" value="Ig-like_fold"/>
</dbReference>
<evidence type="ECO:0000259" key="6">
    <source>
        <dbReference type="Pfam" id="PF01345"/>
    </source>
</evidence>
<dbReference type="Proteomes" id="UP001596135">
    <property type="component" value="Unassembled WGS sequence"/>
</dbReference>
<feature type="region of interest" description="Disordered" evidence="4">
    <location>
        <begin position="1209"/>
        <end position="1231"/>
    </location>
</feature>
<dbReference type="Pfam" id="PF01345">
    <property type="entry name" value="DUF11"/>
    <property type="match status" value="2"/>
</dbReference>
<name>A0ABW1LH21_9ACTN</name>
<proteinExistence type="predicted"/>
<dbReference type="PANTHER" id="PTHR23303:SF15">
    <property type="entry name" value="COLOSSIN-A"/>
    <property type="match status" value="1"/>
</dbReference>
<gene>
    <name evidence="8" type="ORF">ACFPYL_06200</name>
</gene>
<keyword evidence="5" id="KW-1133">Transmembrane helix</keyword>
<keyword evidence="5" id="KW-0472">Membrane</keyword>
<evidence type="ECO:0000256" key="4">
    <source>
        <dbReference type="SAM" id="MobiDB-lite"/>
    </source>
</evidence>
<keyword evidence="2" id="KW-0964">Secreted</keyword>
<dbReference type="RefSeq" id="WP_379151756.1">
    <property type="nucleotide sequence ID" value="NZ_JBHSRJ010000003.1"/>
</dbReference>
<protein>
    <submittedName>
        <fullName evidence="8">SdrD B-like domain-containing protein</fullName>
    </submittedName>
</protein>
<evidence type="ECO:0000256" key="2">
    <source>
        <dbReference type="ARBA" id="ARBA00022525"/>
    </source>
</evidence>
<dbReference type="InterPro" id="IPR047589">
    <property type="entry name" value="DUF11_rpt"/>
</dbReference>
<feature type="transmembrane region" description="Helical" evidence="5">
    <location>
        <begin position="20"/>
        <end position="38"/>
    </location>
</feature>
<dbReference type="EMBL" id="JBHSRJ010000003">
    <property type="protein sequence ID" value="MFC6042653.1"/>
    <property type="molecule type" value="Genomic_DNA"/>
</dbReference>
<evidence type="ECO:0000256" key="3">
    <source>
        <dbReference type="ARBA" id="ARBA00022729"/>
    </source>
</evidence>
<dbReference type="Gene3D" id="2.60.40.10">
    <property type="entry name" value="Immunoglobulins"/>
    <property type="match status" value="7"/>
</dbReference>
<accession>A0ABW1LH21</accession>
<feature type="transmembrane region" description="Helical" evidence="5">
    <location>
        <begin position="2546"/>
        <end position="2566"/>
    </location>
</feature>
<feature type="domain" description="SD-repeat containing protein B" evidence="7">
    <location>
        <begin position="2187"/>
        <end position="2279"/>
    </location>
</feature>
<feature type="domain" description="DUF11" evidence="6">
    <location>
        <begin position="775"/>
        <end position="886"/>
    </location>
</feature>
<feature type="domain" description="SD-repeat containing protein B" evidence="7">
    <location>
        <begin position="1582"/>
        <end position="1686"/>
    </location>
</feature>
<keyword evidence="9" id="KW-1185">Reference proteome</keyword>
<dbReference type="InterPro" id="IPR001434">
    <property type="entry name" value="OmcB-like_DUF11"/>
</dbReference>
<keyword evidence="5" id="KW-0812">Transmembrane</keyword>
<evidence type="ECO:0000256" key="1">
    <source>
        <dbReference type="ARBA" id="ARBA00004613"/>
    </source>
</evidence>